<organism evidence="2 3">
    <name type="scientific">Elsinoe australis</name>
    <dbReference type="NCBI Taxonomy" id="40998"/>
    <lineage>
        <taxon>Eukaryota</taxon>
        <taxon>Fungi</taxon>
        <taxon>Dikarya</taxon>
        <taxon>Ascomycota</taxon>
        <taxon>Pezizomycotina</taxon>
        <taxon>Dothideomycetes</taxon>
        <taxon>Dothideomycetidae</taxon>
        <taxon>Myriangiales</taxon>
        <taxon>Elsinoaceae</taxon>
        <taxon>Elsinoe</taxon>
    </lineage>
</organism>
<gene>
    <name evidence="2" type="ORF">B9Z65_7443</name>
</gene>
<feature type="compositionally biased region" description="Basic and acidic residues" evidence="1">
    <location>
        <begin position="9"/>
        <end position="25"/>
    </location>
</feature>
<reference evidence="2 3" key="1">
    <citation type="submission" date="2017-05" db="EMBL/GenBank/DDBJ databases">
        <title>Draft genome sequence of Elsinoe australis.</title>
        <authorList>
            <person name="Cheng Q."/>
        </authorList>
    </citation>
    <scope>NUCLEOTIDE SEQUENCE [LARGE SCALE GENOMIC DNA]</scope>
    <source>
        <strain evidence="2 3">NL1</strain>
    </source>
</reference>
<feature type="compositionally biased region" description="Pro residues" evidence="1">
    <location>
        <begin position="145"/>
        <end position="165"/>
    </location>
</feature>
<protein>
    <submittedName>
        <fullName evidence="2">Uncharacterized protein</fullName>
    </submittedName>
</protein>
<keyword evidence="3" id="KW-1185">Reference proteome</keyword>
<proteinExistence type="predicted"/>
<dbReference type="AlphaFoldDB" id="A0A2P7YC65"/>
<accession>A0A2P7YC65</accession>
<feature type="compositionally biased region" description="Polar residues" evidence="1">
    <location>
        <begin position="212"/>
        <end position="233"/>
    </location>
</feature>
<feature type="region of interest" description="Disordered" evidence="1">
    <location>
        <begin position="1"/>
        <end position="26"/>
    </location>
</feature>
<dbReference type="Proteomes" id="UP000243723">
    <property type="component" value="Unassembled WGS sequence"/>
</dbReference>
<feature type="region of interest" description="Disordered" evidence="1">
    <location>
        <begin position="199"/>
        <end position="250"/>
    </location>
</feature>
<sequence length="250" mass="25801">MCDEWASEGAKEGAEENGETKEAEGPKLPQFISFALDTIAIFQDKVDKLAIDRNPLPGVLCKRDGESCPSASLSSSALPSATTSDAAQSSGIGAFISMMMDMPHTSTALATSTISTPDPAQASGVNIVAGIIKGLGGITTTATPTPAPSPDPTPSPTPEPAPAPEPKPEPVKCPAKGAPCNECPSPDKYTCTLNLMVASESSPAPEPPKPSQLGQPSDASLQWAEQTRQQQEAGQREKDKHRVIGGKKGG</sequence>
<dbReference type="EMBL" id="NHZQ01000448">
    <property type="protein sequence ID" value="PSK33556.1"/>
    <property type="molecule type" value="Genomic_DNA"/>
</dbReference>
<evidence type="ECO:0000313" key="3">
    <source>
        <dbReference type="Proteomes" id="UP000243723"/>
    </source>
</evidence>
<evidence type="ECO:0000313" key="2">
    <source>
        <dbReference type="EMBL" id="PSK33556.1"/>
    </source>
</evidence>
<feature type="region of interest" description="Disordered" evidence="1">
    <location>
        <begin position="138"/>
        <end position="179"/>
    </location>
</feature>
<evidence type="ECO:0000256" key="1">
    <source>
        <dbReference type="SAM" id="MobiDB-lite"/>
    </source>
</evidence>
<comment type="caution">
    <text evidence="2">The sequence shown here is derived from an EMBL/GenBank/DDBJ whole genome shotgun (WGS) entry which is preliminary data.</text>
</comment>
<name>A0A2P7YC65_9PEZI</name>